<dbReference type="EMBL" id="NHZQ01000037">
    <property type="protein sequence ID" value="PSK57784.1"/>
    <property type="molecule type" value="Genomic_DNA"/>
</dbReference>
<dbReference type="InterPro" id="IPR038763">
    <property type="entry name" value="DHH_sf"/>
</dbReference>
<dbReference type="AlphaFoldDB" id="A0A2P8ABE5"/>
<dbReference type="Proteomes" id="UP000243723">
    <property type="component" value="Unassembled WGS sequence"/>
</dbReference>
<feature type="region of interest" description="Disordered" evidence="1">
    <location>
        <begin position="433"/>
        <end position="460"/>
    </location>
</feature>
<reference evidence="3 4" key="1">
    <citation type="submission" date="2017-05" db="EMBL/GenBank/DDBJ databases">
        <title>Draft genome sequence of Elsinoe australis.</title>
        <authorList>
            <person name="Cheng Q."/>
        </authorList>
    </citation>
    <scope>NUCLEOTIDE SEQUENCE [LARGE SCALE GENOMIC DNA]</scope>
    <source>
        <strain evidence="3 4">NL1</strain>
    </source>
</reference>
<organism evidence="3 4">
    <name type="scientific">Elsinoe australis</name>
    <dbReference type="NCBI Taxonomy" id="40998"/>
    <lineage>
        <taxon>Eukaryota</taxon>
        <taxon>Fungi</taxon>
        <taxon>Dikarya</taxon>
        <taxon>Ascomycota</taxon>
        <taxon>Pezizomycotina</taxon>
        <taxon>Dothideomycetes</taxon>
        <taxon>Dothideomycetidae</taxon>
        <taxon>Myriangiales</taxon>
        <taxon>Elsinoaceae</taxon>
        <taxon>Elsinoe</taxon>
    </lineage>
</organism>
<protein>
    <recommendedName>
        <fullName evidence="2">DDH domain-containing protein</fullName>
    </recommendedName>
</protein>
<dbReference type="InterPro" id="IPR001667">
    <property type="entry name" value="DDH_dom"/>
</dbReference>
<evidence type="ECO:0000313" key="3">
    <source>
        <dbReference type="EMBL" id="PSK57784.1"/>
    </source>
</evidence>
<accession>A0A2P8ABE5</accession>
<dbReference type="SUPFAM" id="SSF64182">
    <property type="entry name" value="DHH phosphoesterases"/>
    <property type="match status" value="1"/>
</dbReference>
<dbReference type="InterPro" id="IPR051673">
    <property type="entry name" value="SSDNA_exonuclease_RecJ"/>
</dbReference>
<dbReference type="PANTHER" id="PTHR30255">
    <property type="entry name" value="SINGLE-STRANDED-DNA-SPECIFIC EXONUCLEASE RECJ"/>
    <property type="match status" value="1"/>
</dbReference>
<feature type="compositionally biased region" description="Basic and acidic residues" evidence="1">
    <location>
        <begin position="433"/>
        <end position="445"/>
    </location>
</feature>
<gene>
    <name evidence="3" type="ORF">B9Z65_8986</name>
</gene>
<sequence length="477" mass="52524">MKRKEAPTKDQSPPKKKRVEVLDYHLTPTVKDDHGQDIWPAPHDQITRARDIIQECAAAGKRTIICPDKDADGLTSGVILHRTLQLLGLSPDLISVHLLEKGNTVHSEPERKGISSQSPAYLFVLDQGSRSSPPLVSNPQCTTLIIDHHHSTPSDFPTNSTFITACHSPPVATTSLLTYHLCTPLHPSVSPDLAWHCIVGTHGDLGTSLKWSPPFPDMTAPLKFYTKKLLNDVVSYVNAPRRTATYDVASAWSALLSATHPKEVLTSPRLAAARREVNDEVERCTHTAPKFSPDGQIAVFRIRSQCQVHPVIATRWAGHLNSKALRIVMVANEGYLDGKVNFSCRVARCARGRGEEVDIIESLKRYARLDEEVERVKTEEGDGGDALGEGKRLPLLERLGDDFARGHVQASGGIVSVDEFEELMKLMRIGEKSEAQKKKEEDKANRVQTSPTKGKKAIDAGQTNTLMGYFGKKGPVK</sequence>
<feature type="domain" description="DDH" evidence="2">
    <location>
        <begin position="63"/>
        <end position="183"/>
    </location>
</feature>
<dbReference type="Pfam" id="PF01368">
    <property type="entry name" value="DHH"/>
    <property type="match status" value="1"/>
</dbReference>
<evidence type="ECO:0000313" key="4">
    <source>
        <dbReference type="Proteomes" id="UP000243723"/>
    </source>
</evidence>
<dbReference type="GO" id="GO:0004527">
    <property type="term" value="F:exonuclease activity"/>
    <property type="evidence" value="ECO:0007669"/>
    <property type="project" value="UniProtKB-KW"/>
</dbReference>
<keyword evidence="4" id="KW-1185">Reference proteome</keyword>
<dbReference type="PANTHER" id="PTHR30255:SF2">
    <property type="entry name" value="SINGLE-STRANDED-DNA-SPECIFIC EXONUCLEASE RECJ"/>
    <property type="match status" value="1"/>
</dbReference>
<evidence type="ECO:0000256" key="1">
    <source>
        <dbReference type="SAM" id="MobiDB-lite"/>
    </source>
</evidence>
<name>A0A2P8ABE5_9PEZI</name>
<proteinExistence type="predicted"/>
<evidence type="ECO:0000259" key="2">
    <source>
        <dbReference type="Pfam" id="PF01368"/>
    </source>
</evidence>
<comment type="caution">
    <text evidence="3">The sequence shown here is derived from an EMBL/GenBank/DDBJ whole genome shotgun (WGS) entry which is preliminary data.</text>
</comment>
<dbReference type="OrthoDB" id="284473at2759"/>
<dbReference type="Gene3D" id="3.90.1640.30">
    <property type="match status" value="1"/>
</dbReference>
<dbReference type="STRING" id="40998.A0A2P8ABE5"/>